<accession>A0A382W972</accession>
<organism evidence="1">
    <name type="scientific">marine metagenome</name>
    <dbReference type="NCBI Taxonomy" id="408172"/>
    <lineage>
        <taxon>unclassified sequences</taxon>
        <taxon>metagenomes</taxon>
        <taxon>ecological metagenomes</taxon>
    </lineage>
</organism>
<dbReference type="EMBL" id="UINC01157599">
    <property type="protein sequence ID" value="SVD54678.1"/>
    <property type="molecule type" value="Genomic_DNA"/>
</dbReference>
<dbReference type="AlphaFoldDB" id="A0A382W972"/>
<reference evidence="1" key="1">
    <citation type="submission" date="2018-05" db="EMBL/GenBank/DDBJ databases">
        <authorList>
            <person name="Lanie J.A."/>
            <person name="Ng W.-L."/>
            <person name="Kazmierczak K.M."/>
            <person name="Andrzejewski T.M."/>
            <person name="Davidsen T.M."/>
            <person name="Wayne K.J."/>
            <person name="Tettelin H."/>
            <person name="Glass J.I."/>
            <person name="Rusch D."/>
            <person name="Podicherti R."/>
            <person name="Tsui H.-C.T."/>
            <person name="Winkler M.E."/>
        </authorList>
    </citation>
    <scope>NUCLEOTIDE SEQUENCE</scope>
</reference>
<protein>
    <submittedName>
        <fullName evidence="1">Uncharacterized protein</fullName>
    </submittedName>
</protein>
<sequence length="279" mass="32174">LHDKVEFEVVPTCVGPSFYQWKERLAKRGGLSKKLLERLHEGLLAVSRHAVTKTQNYYKQLNILEQKIEQRQKEADLPNNIQSIRLLLDECRLFGTLPFAHLARSAFVAVTILKEGVKEGWLSQNAMDEFMGSIRTVSHELTEDAKATANKKMSWKDFEKKYGHLRPGTYDITSPAYSDDPEKFLRPIVNAAIQSNVTSDYPVWHSERKSFFEKVRGIGLNFSDDILEQFLRDAIEGREKGKFIFSYNFSKALTMMRELAPKFGLTIFEWSNLSIFDIL</sequence>
<gene>
    <name evidence="1" type="ORF">METZ01_LOCUS407532</name>
</gene>
<name>A0A382W972_9ZZZZ</name>
<feature type="non-terminal residue" evidence="1">
    <location>
        <position position="279"/>
    </location>
</feature>
<feature type="non-terminal residue" evidence="1">
    <location>
        <position position="1"/>
    </location>
</feature>
<evidence type="ECO:0000313" key="1">
    <source>
        <dbReference type="EMBL" id="SVD54678.1"/>
    </source>
</evidence>
<proteinExistence type="predicted"/>